<proteinExistence type="predicted"/>
<organism evidence="1 2">
    <name type="scientific">Aquipseudomonas alcaligenes</name>
    <name type="common">Pseudomonas alcaligenes</name>
    <dbReference type="NCBI Taxonomy" id="43263"/>
    <lineage>
        <taxon>Bacteria</taxon>
        <taxon>Pseudomonadati</taxon>
        <taxon>Pseudomonadota</taxon>
        <taxon>Gammaproteobacteria</taxon>
        <taxon>Pseudomonadales</taxon>
        <taxon>Pseudomonadaceae</taxon>
        <taxon>Aquipseudomonas</taxon>
    </lineage>
</organism>
<dbReference type="EMBL" id="LZEU01000001">
    <property type="protein sequence ID" value="MBC9249818.1"/>
    <property type="molecule type" value="Genomic_DNA"/>
</dbReference>
<evidence type="ECO:0000313" key="2">
    <source>
        <dbReference type="Proteomes" id="UP000744555"/>
    </source>
</evidence>
<reference evidence="1 2" key="1">
    <citation type="submission" date="2016-06" db="EMBL/GenBank/DDBJ databases">
        <authorList>
            <person name="Ramos C."/>
            <person name="Pintado A."/>
            <person name="Crespo-Gomez J.I."/>
        </authorList>
    </citation>
    <scope>NUCLEOTIDE SEQUENCE [LARGE SCALE GENOMIC DNA]</scope>
    <source>
        <strain evidence="1 2">AVO110</strain>
    </source>
</reference>
<comment type="caution">
    <text evidence="1">The sequence shown here is derived from an EMBL/GenBank/DDBJ whole genome shotgun (WGS) entry which is preliminary data.</text>
</comment>
<keyword evidence="2" id="KW-1185">Reference proteome</keyword>
<gene>
    <name evidence="1" type="ORF">A9179_05970</name>
</gene>
<accession>A0ABR7RXA5</accession>
<protein>
    <submittedName>
        <fullName evidence="1">PilZ domain-containing protein</fullName>
    </submittedName>
</protein>
<evidence type="ECO:0000313" key="1">
    <source>
        <dbReference type="EMBL" id="MBC9249818.1"/>
    </source>
</evidence>
<dbReference type="RefSeq" id="WP_187804931.1">
    <property type="nucleotide sequence ID" value="NZ_LZEU01000001.1"/>
</dbReference>
<sequence length="117" mass="12726">MRQHSRVVFRPANRLQLLERASGEPLGLIADLSLGGLRLIAEGELVSGACLQASIEVPVREGRYRLVEVDLVCQWSRRAGRAGRYEQGFALAAPAPAFVELVASLKATQSLSRSLKV</sequence>
<name>A0ABR7RXA5_AQUAC</name>
<dbReference type="Proteomes" id="UP000744555">
    <property type="component" value="Unassembled WGS sequence"/>
</dbReference>